<feature type="region of interest" description="Disordered" evidence="10">
    <location>
        <begin position="827"/>
        <end position="857"/>
    </location>
</feature>
<evidence type="ECO:0000256" key="3">
    <source>
        <dbReference type="ARBA" id="ARBA00005970"/>
    </source>
</evidence>
<dbReference type="GO" id="GO:0046656">
    <property type="term" value="P:folic acid biosynthetic process"/>
    <property type="evidence" value="ECO:0007669"/>
    <property type="project" value="UniProtKB-KW"/>
</dbReference>
<comment type="catalytic activity">
    <reaction evidence="1">
        <text>chorismate + L-glutamine = 4-amino-4-deoxychorismate + L-glutamate</text>
        <dbReference type="Rhea" id="RHEA:11672"/>
        <dbReference type="ChEBI" id="CHEBI:29748"/>
        <dbReference type="ChEBI" id="CHEBI:29985"/>
        <dbReference type="ChEBI" id="CHEBI:58359"/>
        <dbReference type="ChEBI" id="CHEBI:58406"/>
        <dbReference type="EC" id="2.6.1.85"/>
    </reaction>
</comment>
<feature type="compositionally biased region" description="Low complexity" evidence="10">
    <location>
        <begin position="512"/>
        <end position="522"/>
    </location>
</feature>
<evidence type="ECO:0000259" key="13">
    <source>
        <dbReference type="Pfam" id="PF04715"/>
    </source>
</evidence>
<dbReference type="InterPro" id="IPR017926">
    <property type="entry name" value="GATASE"/>
</dbReference>
<dbReference type="Pfam" id="PF04715">
    <property type="entry name" value="Anth_synt_I_N"/>
    <property type="match status" value="1"/>
</dbReference>
<dbReference type="Gene3D" id="3.40.50.880">
    <property type="match status" value="2"/>
</dbReference>
<dbReference type="PROSITE" id="PS51273">
    <property type="entry name" value="GATASE_TYPE_1"/>
    <property type="match status" value="1"/>
</dbReference>
<dbReference type="EC" id="2.6.1.85" evidence="4"/>
<keyword evidence="7" id="KW-0315">Glutamine amidotransferase</keyword>
<feature type="compositionally biased region" description="Basic and acidic residues" evidence="10">
    <location>
        <begin position="187"/>
        <end position="196"/>
    </location>
</feature>
<comment type="similarity">
    <text evidence="3">In the C-terminal section; belongs to the anthranilate synthase component I family.</text>
</comment>
<comment type="caution">
    <text evidence="14">The sequence shown here is derived from an EMBL/GenBank/DDBJ whole genome shotgun (WGS) entry which is preliminary data.</text>
</comment>
<dbReference type="EMBL" id="BMAR01000001">
    <property type="protein sequence ID" value="GFR41011.1"/>
    <property type="molecule type" value="Genomic_DNA"/>
</dbReference>
<accession>A0AAD3DJC1</accession>
<evidence type="ECO:0000313" key="14">
    <source>
        <dbReference type="EMBL" id="GFR41011.1"/>
    </source>
</evidence>
<dbReference type="Gene3D" id="3.60.120.10">
    <property type="entry name" value="Anthranilate synthase"/>
    <property type="match status" value="2"/>
</dbReference>
<dbReference type="PRINTS" id="PR00099">
    <property type="entry name" value="CPSGATASE"/>
</dbReference>
<organism evidence="14 15">
    <name type="scientific">Astrephomene gubernaculifera</name>
    <dbReference type="NCBI Taxonomy" id="47775"/>
    <lineage>
        <taxon>Eukaryota</taxon>
        <taxon>Viridiplantae</taxon>
        <taxon>Chlorophyta</taxon>
        <taxon>core chlorophytes</taxon>
        <taxon>Chlorophyceae</taxon>
        <taxon>CS clade</taxon>
        <taxon>Chlamydomonadales</taxon>
        <taxon>Astrephomenaceae</taxon>
        <taxon>Astrephomene</taxon>
    </lineage>
</organism>
<dbReference type="InterPro" id="IPR006805">
    <property type="entry name" value="Anth_synth_I_N"/>
</dbReference>
<feature type="region of interest" description="Disordered" evidence="10">
    <location>
        <begin position="564"/>
        <end position="618"/>
    </location>
</feature>
<feature type="region of interest" description="Disordered" evidence="10">
    <location>
        <begin position="1105"/>
        <end position="1130"/>
    </location>
</feature>
<dbReference type="GO" id="GO:0005737">
    <property type="term" value="C:cytoplasm"/>
    <property type="evidence" value="ECO:0007669"/>
    <property type="project" value="TreeGrafter"/>
</dbReference>
<evidence type="ECO:0000256" key="2">
    <source>
        <dbReference type="ARBA" id="ARBA00005009"/>
    </source>
</evidence>
<feature type="region of interest" description="Disordered" evidence="10">
    <location>
        <begin position="739"/>
        <end position="765"/>
    </location>
</feature>
<feature type="compositionally biased region" description="Pro residues" evidence="10">
    <location>
        <begin position="590"/>
        <end position="600"/>
    </location>
</feature>
<dbReference type="InterPro" id="IPR006221">
    <property type="entry name" value="TrpG/PapA_dom"/>
</dbReference>
<evidence type="ECO:0000256" key="9">
    <source>
        <dbReference type="ARBA" id="ARBA00031904"/>
    </source>
</evidence>
<dbReference type="NCBIfam" id="TIGR00566">
    <property type="entry name" value="trpG_papA"/>
    <property type="match status" value="1"/>
</dbReference>
<feature type="region of interest" description="Disordered" evidence="10">
    <location>
        <begin position="378"/>
        <end position="496"/>
    </location>
</feature>
<feature type="region of interest" description="Disordered" evidence="10">
    <location>
        <begin position="704"/>
        <end position="724"/>
    </location>
</feature>
<name>A0AAD3DJC1_9CHLO</name>
<dbReference type="SUPFAM" id="SSF56322">
    <property type="entry name" value="ADC synthase"/>
    <property type="match status" value="1"/>
</dbReference>
<evidence type="ECO:0000256" key="5">
    <source>
        <dbReference type="ARBA" id="ARBA00022679"/>
    </source>
</evidence>
<feature type="compositionally biased region" description="Low complexity" evidence="10">
    <location>
        <begin position="207"/>
        <end position="235"/>
    </location>
</feature>
<feature type="compositionally biased region" description="Low complexity" evidence="10">
    <location>
        <begin position="564"/>
        <end position="589"/>
    </location>
</feature>
<sequence>MRTLLIDNYDSYTYNLFQVIAEVDGEIPLVCYNDKISLGQIVSMVEAGTIHSIVISPGPGTPSNPSDIGVCLDVLQHLPQVPILGICLGHQALALAHGAAVVAAPEPVHGRVSRLRHSGHKLFRDIPSGEGFEVVRYHSLLVDERSLPACLQPVCWTAGGHCAVKLARDEAAPAPAPAAAEGTPEGGDEHAAHEAGRPQQHQHHQQHGLQQPQTQQRHQQQDPSGVCSTSSPPSSLLMGLAHRSRPHYGVQFHPESVATRYGIALLRNFRDLAVRHIRQHGGPAAAQLPPARPVCDIAGPPGRLPALPAWPSPSHQAGAPLRLAWVRLRGLLARLPGGSEALFELLYGWGHDTWWLDSAASDRGRFSYMGGRGGPLWRKLTYKLPPPPQQQQQHQEQQQPQHPAADAQLSSSTASLPAALTAPPPPVPPTPLLEQPEGRTAGCTGAEEASQPPGPLSSPPSADAPASPPAALSAEPPRTCYHDQHQPHPQHHNQIATGRSCGTASAACSRGPSGTCGSSSTAGAGGGCSCRGGSSDGVAPCTPTSASCSSSSSSSAATVPSSSLALSSSSTSSSTSTAPQPHPTSRSPPTSTPPPPPLPPGTLTLETPDGRTTRHPAPSGLLAYLQHLLARQRLLVEPHAAAQLPFNFWGGLVGYLGYELKAECGAAHAHAATTPDAVLYLADRLVAVDHAEGEVFLLALYDSGEEEDREGEREGGRGQAGEEQARAWLQETQRRLEEAAEGVAAERCSGPGHGRSEPRPQAAEAAAGSCMQPGCQRSCSSHPADCTTSSSYSSNCCCCHPTPSSTAAPPTAAVTPQPQSPSCLLHPAQHPQAPATVTSATPPLPPASPLPAPPASSSRPVVPFRLAHGREAYLRNVGSCQAALHAGESYEVCLTTALTRPAALHPPQLYRTLRRLNPAPYAAWLQCGPAGPTICCSSPERFLRGDRGGLLEARPIKGTAARVAADPVADAAAAAELAASEKERAENLMIVDLLRNDLGRVCEIGSVHVPGLMDIESYATVHQMVSTVRGVRREGMSVVDCIRAAFPGGSMTGAPKVRTMHIIDALEGRARGVYSGCIGFISLNDTFDLNIVIRTAVIEGPEGAHAFQSTTTNPSPAVPAGAAEGPGDAPARSMTIGAGGAIVVQSQPVAEYEEMRLKASALLRAVG</sequence>
<evidence type="ECO:0000259" key="11">
    <source>
        <dbReference type="Pfam" id="PF00117"/>
    </source>
</evidence>
<feature type="region of interest" description="Disordered" evidence="10">
    <location>
        <begin position="173"/>
        <end position="239"/>
    </location>
</feature>
<dbReference type="GO" id="GO:0008153">
    <property type="term" value="P:4-aminobenzoate biosynthetic process"/>
    <property type="evidence" value="ECO:0007669"/>
    <property type="project" value="TreeGrafter"/>
</dbReference>
<evidence type="ECO:0000259" key="12">
    <source>
        <dbReference type="Pfam" id="PF00425"/>
    </source>
</evidence>
<evidence type="ECO:0000313" key="15">
    <source>
        <dbReference type="Proteomes" id="UP001054857"/>
    </source>
</evidence>
<dbReference type="InterPro" id="IPR005801">
    <property type="entry name" value="ADC_synthase"/>
</dbReference>
<evidence type="ECO:0000256" key="7">
    <source>
        <dbReference type="ARBA" id="ARBA00022962"/>
    </source>
</evidence>
<evidence type="ECO:0000256" key="4">
    <source>
        <dbReference type="ARBA" id="ARBA00013139"/>
    </source>
</evidence>
<keyword evidence="6" id="KW-0289">Folate biosynthesis</keyword>
<dbReference type="PANTHER" id="PTHR11236:SF18">
    <property type="entry name" value="AMINODEOXYCHORISMATE SYNTHASE"/>
    <property type="match status" value="1"/>
</dbReference>
<keyword evidence="5" id="KW-0808">Transferase</keyword>
<dbReference type="InterPro" id="IPR029062">
    <property type="entry name" value="Class_I_gatase-like"/>
</dbReference>
<feature type="compositionally biased region" description="Pro residues" evidence="10">
    <location>
        <begin position="842"/>
        <end position="854"/>
    </location>
</feature>
<dbReference type="GO" id="GO:0000162">
    <property type="term" value="P:L-tryptophan biosynthetic process"/>
    <property type="evidence" value="ECO:0007669"/>
    <property type="project" value="TreeGrafter"/>
</dbReference>
<comment type="pathway">
    <text evidence="2">Cofactor biosynthesis; tetrahydrofolate biosynthesis; 4-aminobenzoate from chorismate: step 1/2.</text>
</comment>
<evidence type="ECO:0000256" key="10">
    <source>
        <dbReference type="SAM" id="MobiDB-lite"/>
    </source>
</evidence>
<feature type="domain" description="Chorismate-utilising enzyme C-terminal" evidence="12">
    <location>
        <begin position="870"/>
        <end position="1100"/>
    </location>
</feature>
<feature type="domain" description="Anthranilate synthase component I N-terminal" evidence="13">
    <location>
        <begin position="614"/>
        <end position="697"/>
    </location>
</feature>
<dbReference type="PANTHER" id="PTHR11236">
    <property type="entry name" value="AMINOBENZOATE/ANTHRANILATE SYNTHASE"/>
    <property type="match status" value="1"/>
</dbReference>
<feature type="region of interest" description="Disordered" evidence="10">
    <location>
        <begin position="512"/>
        <end position="535"/>
    </location>
</feature>
<feature type="domain" description="Glutamine amidotransferase" evidence="11">
    <location>
        <begin position="196"/>
        <end position="269"/>
    </location>
</feature>
<dbReference type="PRINTS" id="PR00096">
    <property type="entry name" value="GATASE"/>
</dbReference>
<dbReference type="GO" id="GO:0046820">
    <property type="term" value="F:4-amino-4-deoxychorismate synthase activity"/>
    <property type="evidence" value="ECO:0007669"/>
    <property type="project" value="UniProtKB-EC"/>
</dbReference>
<dbReference type="SUPFAM" id="SSF52317">
    <property type="entry name" value="Class I glutamine amidotransferase-like"/>
    <property type="match status" value="1"/>
</dbReference>
<feature type="non-terminal residue" evidence="14">
    <location>
        <position position="1167"/>
    </location>
</feature>
<reference evidence="14 15" key="1">
    <citation type="journal article" date="2021" name="Sci. Rep.">
        <title>Genome sequencing of the multicellular alga Astrephomene provides insights into convergent evolution of germ-soma differentiation.</title>
        <authorList>
            <person name="Yamashita S."/>
            <person name="Yamamoto K."/>
            <person name="Matsuzaki R."/>
            <person name="Suzuki S."/>
            <person name="Yamaguchi H."/>
            <person name="Hirooka S."/>
            <person name="Minakuchi Y."/>
            <person name="Miyagishima S."/>
            <person name="Kawachi M."/>
            <person name="Toyoda A."/>
            <person name="Nozaki H."/>
        </authorList>
    </citation>
    <scope>NUCLEOTIDE SEQUENCE [LARGE SCALE GENOMIC DNA]</scope>
    <source>
        <strain evidence="14 15">NIES-4017</strain>
    </source>
</reference>
<dbReference type="Proteomes" id="UP001054857">
    <property type="component" value="Unassembled WGS sequence"/>
</dbReference>
<dbReference type="AlphaFoldDB" id="A0AAD3DJC1"/>
<dbReference type="CDD" id="cd01743">
    <property type="entry name" value="GATase1_Anthranilate_Synthase"/>
    <property type="match status" value="1"/>
</dbReference>
<feature type="domain" description="Glutamine amidotransferase" evidence="11">
    <location>
        <begin position="4"/>
        <end position="163"/>
    </location>
</feature>
<dbReference type="Pfam" id="PF00425">
    <property type="entry name" value="Chorismate_bind"/>
    <property type="match status" value="1"/>
</dbReference>
<dbReference type="PRINTS" id="PR00097">
    <property type="entry name" value="ANTSNTHASEII"/>
</dbReference>
<feature type="compositionally biased region" description="Low complexity" evidence="10">
    <location>
        <begin position="459"/>
        <end position="477"/>
    </location>
</feature>
<feature type="compositionally biased region" description="Low complexity" evidence="10">
    <location>
        <begin position="1114"/>
        <end position="1130"/>
    </location>
</feature>
<gene>
    <name evidence="14" type="ORF">Agub_g1678</name>
</gene>
<dbReference type="InterPro" id="IPR019999">
    <property type="entry name" value="Anth_synth_I-like"/>
</dbReference>
<dbReference type="InterPro" id="IPR015890">
    <property type="entry name" value="Chorismate_C"/>
</dbReference>
<evidence type="ECO:0000256" key="8">
    <source>
        <dbReference type="ARBA" id="ARBA00031329"/>
    </source>
</evidence>
<proteinExistence type="inferred from homology"/>
<keyword evidence="15" id="KW-1185">Reference proteome</keyword>
<dbReference type="Pfam" id="PF00117">
    <property type="entry name" value="GATase"/>
    <property type="match status" value="2"/>
</dbReference>
<protein>
    <recommendedName>
        <fullName evidence="4">aminodeoxychorismate synthase</fullName>
        <ecNumber evidence="4">2.6.1.85</ecNumber>
    </recommendedName>
    <alternativeName>
        <fullName evidence="8">Para-aminobenzoate synthase</fullName>
    </alternativeName>
    <alternativeName>
        <fullName evidence="9">p-aminobenzoic acid synthase</fullName>
    </alternativeName>
</protein>
<feature type="compositionally biased region" description="Pro residues" evidence="10">
    <location>
        <begin position="422"/>
        <end position="431"/>
    </location>
</feature>
<feature type="compositionally biased region" description="Low complexity" evidence="10">
    <location>
        <begin position="390"/>
        <end position="421"/>
    </location>
</feature>
<evidence type="ECO:0000256" key="1">
    <source>
        <dbReference type="ARBA" id="ARBA00001000"/>
    </source>
</evidence>
<evidence type="ECO:0000256" key="6">
    <source>
        <dbReference type="ARBA" id="ARBA00022909"/>
    </source>
</evidence>